<dbReference type="Proteomes" id="UP000266861">
    <property type="component" value="Unassembled WGS sequence"/>
</dbReference>
<comment type="caution">
    <text evidence="2">The sequence shown here is derived from an EMBL/GenBank/DDBJ whole genome shotgun (WGS) entry which is preliminary data.</text>
</comment>
<evidence type="ECO:0000256" key="1">
    <source>
        <dbReference type="SAM" id="MobiDB-lite"/>
    </source>
</evidence>
<dbReference type="OrthoDB" id="2353768at2759"/>
<proteinExistence type="predicted"/>
<evidence type="ECO:0000313" key="2">
    <source>
        <dbReference type="EMBL" id="RHZ68224.1"/>
    </source>
</evidence>
<dbReference type="AlphaFoldDB" id="A0A397I4A6"/>
<evidence type="ECO:0000313" key="3">
    <source>
        <dbReference type="Proteomes" id="UP000266861"/>
    </source>
</evidence>
<feature type="region of interest" description="Disordered" evidence="1">
    <location>
        <begin position="1"/>
        <end position="27"/>
    </location>
</feature>
<accession>A0A397I4A6</accession>
<reference evidence="2 3" key="1">
    <citation type="submission" date="2018-08" db="EMBL/GenBank/DDBJ databases">
        <title>Genome and evolution of the arbuscular mycorrhizal fungus Diversispora epigaea (formerly Glomus versiforme) and its bacterial endosymbionts.</title>
        <authorList>
            <person name="Sun X."/>
            <person name="Fei Z."/>
            <person name="Harrison M."/>
        </authorList>
    </citation>
    <scope>NUCLEOTIDE SEQUENCE [LARGE SCALE GENOMIC DNA]</scope>
    <source>
        <strain evidence="2 3">IT104</strain>
    </source>
</reference>
<sequence>MNSDSLPKKRSRTEKEDATQEDLLNSVSEASNTFRDVDILSKTHELLNDDELKSSFERLTLDDENNHISTKVCEYLTLFDQLIEYPLEEKATEDDSTENNVKDKVISEIEETVHGLNDVATKFRYLSNTLPPSSTAVRSISIFGFIHY</sequence>
<protein>
    <submittedName>
        <fullName evidence="2">Uncharacterized protein</fullName>
    </submittedName>
</protein>
<keyword evidence="3" id="KW-1185">Reference proteome</keyword>
<organism evidence="2 3">
    <name type="scientific">Diversispora epigaea</name>
    <dbReference type="NCBI Taxonomy" id="1348612"/>
    <lineage>
        <taxon>Eukaryota</taxon>
        <taxon>Fungi</taxon>
        <taxon>Fungi incertae sedis</taxon>
        <taxon>Mucoromycota</taxon>
        <taxon>Glomeromycotina</taxon>
        <taxon>Glomeromycetes</taxon>
        <taxon>Diversisporales</taxon>
        <taxon>Diversisporaceae</taxon>
        <taxon>Diversispora</taxon>
    </lineage>
</organism>
<dbReference type="EMBL" id="PQFF01000270">
    <property type="protein sequence ID" value="RHZ68224.1"/>
    <property type="molecule type" value="Genomic_DNA"/>
</dbReference>
<name>A0A397I4A6_9GLOM</name>
<gene>
    <name evidence="2" type="ORF">Glove_296g67</name>
</gene>